<evidence type="ECO:0000313" key="2">
    <source>
        <dbReference type="Proteomes" id="UP000198858"/>
    </source>
</evidence>
<accession>A0A1H1KXX0</accession>
<name>A0A1H1KXX0_9FLAO</name>
<dbReference type="InterPro" id="IPR009078">
    <property type="entry name" value="Ferritin-like_SF"/>
</dbReference>
<organism evidence="1 2">
    <name type="scientific">Christiangramia echinicola</name>
    <dbReference type="NCBI Taxonomy" id="279359"/>
    <lineage>
        <taxon>Bacteria</taxon>
        <taxon>Pseudomonadati</taxon>
        <taxon>Bacteroidota</taxon>
        <taxon>Flavobacteriia</taxon>
        <taxon>Flavobacteriales</taxon>
        <taxon>Flavobacteriaceae</taxon>
        <taxon>Christiangramia</taxon>
    </lineage>
</organism>
<protein>
    <submittedName>
        <fullName evidence="1">Ferritin-like domain-containing protein</fullName>
    </submittedName>
</protein>
<gene>
    <name evidence="1" type="ORF">SAMN04488552_0358</name>
</gene>
<keyword evidence="2" id="KW-1185">Reference proteome</keyword>
<dbReference type="EMBL" id="LT629745">
    <property type="protein sequence ID" value="SDR67096.1"/>
    <property type="molecule type" value="Genomic_DNA"/>
</dbReference>
<evidence type="ECO:0000313" key="1">
    <source>
        <dbReference type="EMBL" id="SDR67096.1"/>
    </source>
</evidence>
<dbReference type="Pfam" id="PF13668">
    <property type="entry name" value="Ferritin_2"/>
    <property type="match status" value="1"/>
</dbReference>
<dbReference type="Proteomes" id="UP000198858">
    <property type="component" value="Chromosome I"/>
</dbReference>
<sequence length="296" mass="31198">MSIIKLLDEFTSEKLTTKSSSRREMFSTLSSFGKKAAMAAVPFGLATNKASAAAFFQENPAVDALQLALTLEYLEAEFYMKALDSGVLNGNQRAMDAYMQISKHEDAHVAFLKAGLEGAGATPVESPTFDFTAGGAFDPFNDNGIGQETAYAQLLALAQAFEDTGVRAYKGQAGNLMGTAFLEPALQIHSVEARHASEIRQIRGVEGWITGNGDNAAAPANSETAQNAYAAVYEGEGNTMQGGLDLTTDITYASEIVGDLNAAVTQAFDEPITAEQATAIASLFIVSDSDGDDSDG</sequence>
<dbReference type="SUPFAM" id="SSF47240">
    <property type="entry name" value="Ferritin-like"/>
    <property type="match status" value="1"/>
</dbReference>
<dbReference type="STRING" id="1250231.SAMN04488552_0358"/>
<dbReference type="AlphaFoldDB" id="A0A1H1KXX0"/>
<proteinExistence type="predicted"/>
<reference evidence="1 2" key="1">
    <citation type="submission" date="2016-10" db="EMBL/GenBank/DDBJ databases">
        <authorList>
            <person name="Varghese N."/>
            <person name="Submissions S."/>
        </authorList>
    </citation>
    <scope>NUCLEOTIDE SEQUENCE [LARGE SCALE GENOMIC DNA]</scope>
    <source>
        <strain evidence="1 2">Mar_2010_102</strain>
    </source>
</reference>
<dbReference type="RefSeq" id="WP_026934826.1">
    <property type="nucleotide sequence ID" value="NZ_LT629745.1"/>
</dbReference>